<dbReference type="Proteomes" id="UP000636949">
    <property type="component" value="Unassembled WGS sequence"/>
</dbReference>
<name>A0A8J2Z6X3_9GAMM</name>
<reference evidence="2" key="1">
    <citation type="journal article" date="2014" name="Int. J. Syst. Evol. Microbiol.">
        <title>Complete genome sequence of Corynebacterium casei LMG S-19264T (=DSM 44701T), isolated from a smear-ripened cheese.</title>
        <authorList>
            <consortium name="US DOE Joint Genome Institute (JGI-PGF)"/>
            <person name="Walter F."/>
            <person name="Albersmeier A."/>
            <person name="Kalinowski J."/>
            <person name="Ruckert C."/>
        </authorList>
    </citation>
    <scope>NUCLEOTIDE SEQUENCE</scope>
    <source>
        <strain evidence="2">CGMCC 1.15758</strain>
    </source>
</reference>
<feature type="transmembrane region" description="Helical" evidence="1">
    <location>
        <begin position="14"/>
        <end position="31"/>
    </location>
</feature>
<organism evidence="2 3">
    <name type="scientific">Cysteiniphilum litorale</name>
    <dbReference type="NCBI Taxonomy" id="2056700"/>
    <lineage>
        <taxon>Bacteria</taxon>
        <taxon>Pseudomonadati</taxon>
        <taxon>Pseudomonadota</taxon>
        <taxon>Gammaproteobacteria</taxon>
        <taxon>Thiotrichales</taxon>
        <taxon>Fastidiosibacteraceae</taxon>
        <taxon>Cysteiniphilum</taxon>
    </lineage>
</organism>
<evidence type="ECO:0000313" key="2">
    <source>
        <dbReference type="EMBL" id="GGG07959.1"/>
    </source>
</evidence>
<keyword evidence="1" id="KW-0812">Transmembrane</keyword>
<gene>
    <name evidence="2" type="ORF">GCM10010995_26900</name>
</gene>
<keyword evidence="3" id="KW-1185">Reference proteome</keyword>
<sequence length="266" mass="29798">MPIDEAETMNIKKLLFYCFLAILIIFTSLIASRKEASASEVADNYTIYYQPLYFISKSTLLNAARIVGSESEHGLMTNGDNIYISKPIKTESIDRYSIIRVQKQLSADSVYLATKIADADLVNNVQNIAIIKIKNATQEVTENDLVIPDLNKPDIKNQAKQIEFKSQAKIEAKVVYIPNDDFEMFVGQFQSVVINAGTNNKLKTGDGVYFYSLPKLVDGKYKILGQQKGSGYIYRSSPEYSLVLITKGNSEIYPNDIVSTSSDFYT</sequence>
<dbReference type="AlphaFoldDB" id="A0A8J2Z6X3"/>
<evidence type="ECO:0000256" key="1">
    <source>
        <dbReference type="SAM" id="Phobius"/>
    </source>
</evidence>
<protein>
    <submittedName>
        <fullName evidence="2">Uncharacterized protein</fullName>
    </submittedName>
</protein>
<keyword evidence="1" id="KW-0472">Membrane</keyword>
<dbReference type="EMBL" id="BMJS01000060">
    <property type="protein sequence ID" value="GGG07959.1"/>
    <property type="molecule type" value="Genomic_DNA"/>
</dbReference>
<proteinExistence type="predicted"/>
<dbReference type="RefSeq" id="WP_150468890.1">
    <property type="nucleotide sequence ID" value="NZ_BMJS01000060.1"/>
</dbReference>
<comment type="caution">
    <text evidence="2">The sequence shown here is derived from an EMBL/GenBank/DDBJ whole genome shotgun (WGS) entry which is preliminary data.</text>
</comment>
<accession>A0A8J2Z6X3</accession>
<keyword evidence="1" id="KW-1133">Transmembrane helix</keyword>
<reference evidence="2" key="2">
    <citation type="submission" date="2020-09" db="EMBL/GenBank/DDBJ databases">
        <authorList>
            <person name="Sun Q."/>
            <person name="Zhou Y."/>
        </authorList>
    </citation>
    <scope>NUCLEOTIDE SEQUENCE</scope>
    <source>
        <strain evidence="2">CGMCC 1.15758</strain>
    </source>
</reference>
<evidence type="ECO:0000313" key="3">
    <source>
        <dbReference type="Proteomes" id="UP000636949"/>
    </source>
</evidence>